<reference evidence="2" key="1">
    <citation type="journal article" date="2022" name="bioRxiv">
        <title>Sequencing and chromosome-scale assembly of the giantPleurodeles waltlgenome.</title>
        <authorList>
            <person name="Brown T."/>
            <person name="Elewa A."/>
            <person name="Iarovenko S."/>
            <person name="Subramanian E."/>
            <person name="Araus A.J."/>
            <person name="Petzold A."/>
            <person name="Susuki M."/>
            <person name="Suzuki K.-i.T."/>
            <person name="Hayashi T."/>
            <person name="Toyoda A."/>
            <person name="Oliveira C."/>
            <person name="Osipova E."/>
            <person name="Leigh N.D."/>
            <person name="Simon A."/>
            <person name="Yun M.H."/>
        </authorList>
    </citation>
    <scope>NUCLEOTIDE SEQUENCE</scope>
    <source>
        <strain evidence="2">20211129_DDA</strain>
        <tissue evidence="2">Liver</tissue>
    </source>
</reference>
<keyword evidence="1" id="KW-0472">Membrane</keyword>
<evidence type="ECO:0000313" key="2">
    <source>
        <dbReference type="EMBL" id="KAJ1151726.1"/>
    </source>
</evidence>
<evidence type="ECO:0000256" key="1">
    <source>
        <dbReference type="SAM" id="Phobius"/>
    </source>
</evidence>
<dbReference type="EMBL" id="JANPWB010000009">
    <property type="protein sequence ID" value="KAJ1151726.1"/>
    <property type="molecule type" value="Genomic_DNA"/>
</dbReference>
<keyword evidence="1" id="KW-0812">Transmembrane</keyword>
<protein>
    <submittedName>
        <fullName evidence="2">Uncharacterized protein</fullName>
    </submittedName>
</protein>
<feature type="transmembrane region" description="Helical" evidence="1">
    <location>
        <begin position="121"/>
        <end position="139"/>
    </location>
</feature>
<dbReference type="Proteomes" id="UP001066276">
    <property type="component" value="Chromosome 5"/>
</dbReference>
<keyword evidence="1" id="KW-1133">Transmembrane helix</keyword>
<organism evidence="2 3">
    <name type="scientific">Pleurodeles waltl</name>
    <name type="common">Iberian ribbed newt</name>
    <dbReference type="NCBI Taxonomy" id="8319"/>
    <lineage>
        <taxon>Eukaryota</taxon>
        <taxon>Metazoa</taxon>
        <taxon>Chordata</taxon>
        <taxon>Craniata</taxon>
        <taxon>Vertebrata</taxon>
        <taxon>Euteleostomi</taxon>
        <taxon>Amphibia</taxon>
        <taxon>Batrachia</taxon>
        <taxon>Caudata</taxon>
        <taxon>Salamandroidea</taxon>
        <taxon>Salamandridae</taxon>
        <taxon>Pleurodelinae</taxon>
        <taxon>Pleurodeles</taxon>
    </lineage>
</organism>
<feature type="transmembrane region" description="Helical" evidence="1">
    <location>
        <begin position="22"/>
        <end position="43"/>
    </location>
</feature>
<comment type="caution">
    <text evidence="2">The sequence shown here is derived from an EMBL/GenBank/DDBJ whole genome shotgun (WGS) entry which is preliminary data.</text>
</comment>
<gene>
    <name evidence="2" type="ORF">NDU88_004506</name>
</gene>
<name>A0AAV7RH29_PLEWA</name>
<feature type="transmembrane region" description="Helical" evidence="1">
    <location>
        <begin position="49"/>
        <end position="71"/>
    </location>
</feature>
<dbReference type="AlphaFoldDB" id="A0AAV7RH29"/>
<accession>A0AAV7RH29</accession>
<sequence length="140" mass="15278">MECVALLGSTLQTERQLVVQDFMFTSASLIPSVLLSLFLAVPLTGSHPAPFFVLVPALRFLVGGQVCALFIHAHRDQRQRPLETSAIPFAAKSRKIDRLVDMYTAGNTGPSLDDGFHGGSLVELIAVFCFLCLTFNLLLK</sequence>
<proteinExistence type="predicted"/>
<evidence type="ECO:0000313" key="3">
    <source>
        <dbReference type="Proteomes" id="UP001066276"/>
    </source>
</evidence>
<keyword evidence="3" id="KW-1185">Reference proteome</keyword>